<dbReference type="PANTHER" id="PTHR33885">
    <property type="entry name" value="PHAGE SHOCK PROTEIN C"/>
    <property type="match status" value="1"/>
</dbReference>
<dbReference type="PATRIC" id="fig|1423781.4.peg.1187"/>
<accession>A0A0R2AVF2</accession>
<dbReference type="RefSeq" id="WP_056965711.1">
    <property type="nucleotide sequence ID" value="NZ_AYYQ01000004.1"/>
</dbReference>
<name>A0A0R2AVF2_9LACO</name>
<keyword evidence="2" id="KW-1003">Cell membrane</keyword>
<evidence type="ECO:0000256" key="7">
    <source>
        <dbReference type="SAM" id="Phobius"/>
    </source>
</evidence>
<reference evidence="9 10" key="1">
    <citation type="journal article" date="2015" name="Genome Announc.">
        <title>Expanding the biotechnology potential of lactobacilli through comparative genomics of 213 strains and associated genera.</title>
        <authorList>
            <person name="Sun Z."/>
            <person name="Harris H.M."/>
            <person name="McCann A."/>
            <person name="Guo C."/>
            <person name="Argimon S."/>
            <person name="Zhang W."/>
            <person name="Yang X."/>
            <person name="Jeffery I.B."/>
            <person name="Cooney J.C."/>
            <person name="Kagawa T.F."/>
            <person name="Liu W."/>
            <person name="Song Y."/>
            <person name="Salvetti E."/>
            <person name="Wrobel A."/>
            <person name="Rasinkangas P."/>
            <person name="Parkhill J."/>
            <person name="Rea M.C."/>
            <person name="O'Sullivan O."/>
            <person name="Ritari J."/>
            <person name="Douillard F.P."/>
            <person name="Paul Ross R."/>
            <person name="Yang R."/>
            <person name="Briner A.E."/>
            <person name="Felis G.E."/>
            <person name="de Vos W.M."/>
            <person name="Barrangou R."/>
            <person name="Klaenhammer T.R."/>
            <person name="Caufield P.W."/>
            <person name="Cui Y."/>
            <person name="Zhang H."/>
            <person name="O'Toole P.W."/>
        </authorList>
    </citation>
    <scope>NUCLEOTIDE SEQUENCE [LARGE SCALE GENOMIC DNA]</scope>
    <source>
        <strain evidence="9 10">DSM 23829</strain>
    </source>
</reference>
<keyword evidence="10" id="KW-1185">Reference proteome</keyword>
<evidence type="ECO:0000256" key="6">
    <source>
        <dbReference type="SAM" id="MobiDB-lite"/>
    </source>
</evidence>
<dbReference type="Proteomes" id="UP000052012">
    <property type="component" value="Unassembled WGS sequence"/>
</dbReference>
<dbReference type="OrthoDB" id="9815286at2"/>
<evidence type="ECO:0000259" key="8">
    <source>
        <dbReference type="Pfam" id="PF04024"/>
    </source>
</evidence>
<evidence type="ECO:0000256" key="4">
    <source>
        <dbReference type="ARBA" id="ARBA00022989"/>
    </source>
</evidence>
<evidence type="ECO:0000256" key="5">
    <source>
        <dbReference type="ARBA" id="ARBA00023136"/>
    </source>
</evidence>
<dbReference type="Pfam" id="PF04024">
    <property type="entry name" value="PspC"/>
    <property type="match status" value="1"/>
</dbReference>
<evidence type="ECO:0000256" key="2">
    <source>
        <dbReference type="ARBA" id="ARBA00022475"/>
    </source>
</evidence>
<proteinExistence type="predicted"/>
<gene>
    <name evidence="9" type="ORF">FD06_GL001146</name>
</gene>
<protein>
    <recommendedName>
        <fullName evidence="8">Phage shock protein PspC N-terminal domain-containing protein</fullName>
    </recommendedName>
</protein>
<evidence type="ECO:0000313" key="10">
    <source>
        <dbReference type="Proteomes" id="UP000052012"/>
    </source>
</evidence>
<keyword evidence="3 7" id="KW-0812">Transmembrane</keyword>
<dbReference type="InterPro" id="IPR007168">
    <property type="entry name" value="Phageshock_PspC_N"/>
</dbReference>
<dbReference type="InterPro" id="IPR052027">
    <property type="entry name" value="PspC"/>
</dbReference>
<dbReference type="AlphaFoldDB" id="A0A0R2AVF2"/>
<keyword evidence="4 7" id="KW-1133">Transmembrane helix</keyword>
<evidence type="ECO:0000313" key="9">
    <source>
        <dbReference type="EMBL" id="KRM69476.1"/>
    </source>
</evidence>
<keyword evidence="5 7" id="KW-0472">Membrane</keyword>
<evidence type="ECO:0000256" key="1">
    <source>
        <dbReference type="ARBA" id="ARBA00004162"/>
    </source>
</evidence>
<dbReference type="STRING" id="1423781.FD06_GL001146"/>
<comment type="subcellular location">
    <subcellularLocation>
        <location evidence="1">Cell membrane</location>
        <topology evidence="1">Single-pass membrane protein</topology>
    </subcellularLocation>
</comment>
<comment type="caution">
    <text evidence="9">The sequence shown here is derived from an EMBL/GenBank/DDBJ whole genome shotgun (WGS) entry which is preliminary data.</text>
</comment>
<feature type="transmembrane region" description="Helical" evidence="7">
    <location>
        <begin position="36"/>
        <end position="63"/>
    </location>
</feature>
<dbReference type="PANTHER" id="PTHR33885:SF3">
    <property type="entry name" value="PHAGE SHOCK PROTEIN C"/>
    <property type="match status" value="1"/>
</dbReference>
<dbReference type="EMBL" id="AYYQ01000004">
    <property type="protein sequence ID" value="KRM69476.1"/>
    <property type="molecule type" value="Genomic_DNA"/>
</dbReference>
<evidence type="ECO:0000256" key="3">
    <source>
        <dbReference type="ARBA" id="ARBA00022692"/>
    </source>
</evidence>
<feature type="domain" description="Phage shock protein PspC N-terminal" evidence="8">
    <location>
        <begin position="6"/>
        <end position="65"/>
    </location>
</feature>
<feature type="region of interest" description="Disordered" evidence="6">
    <location>
        <begin position="82"/>
        <end position="105"/>
    </location>
</feature>
<sequence>MNNDKRKMTKSVNDKILTGTLGGFAEYFGWNATLVRIAFVILSIYPGHFVIGAFIYIAMMVIIPSKNSYSGFNGFGGFNQDSHDSSEHSNGRKVIHDVEEHDKKD</sequence>
<dbReference type="GO" id="GO:0005886">
    <property type="term" value="C:plasma membrane"/>
    <property type="evidence" value="ECO:0007669"/>
    <property type="project" value="UniProtKB-SubCell"/>
</dbReference>
<organism evidence="9 10">
    <name type="scientific">Apilactobacillus ozensis DSM 23829 = JCM 17196</name>
    <dbReference type="NCBI Taxonomy" id="1423781"/>
    <lineage>
        <taxon>Bacteria</taxon>
        <taxon>Bacillati</taxon>
        <taxon>Bacillota</taxon>
        <taxon>Bacilli</taxon>
        <taxon>Lactobacillales</taxon>
        <taxon>Lactobacillaceae</taxon>
        <taxon>Apilactobacillus</taxon>
    </lineage>
</organism>